<dbReference type="Proteomes" id="UP000530514">
    <property type="component" value="Unassembled WGS sequence"/>
</dbReference>
<accession>A0A7W1X8L9</accession>
<comment type="caution">
    <text evidence="1">The sequence shown here is derived from an EMBL/GenBank/DDBJ whole genome shotgun (WGS) entry which is preliminary data.</text>
</comment>
<dbReference type="Pfam" id="PF11256">
    <property type="entry name" value="SAV0927-like"/>
    <property type="match status" value="1"/>
</dbReference>
<dbReference type="AlphaFoldDB" id="A0A7W1X8L9"/>
<sequence length="90" mass="10476">MSNQDLMFLYDESEKTHTRFISFVGESNRFDLAIVTTERFYGKVLVLDLQSNRFAIIGPDDLEEPGYLEHVYQISEAEAEELKQFLHTVV</sequence>
<dbReference type="EMBL" id="JACEIP010000004">
    <property type="protein sequence ID" value="MBA4542118.1"/>
    <property type="molecule type" value="Genomic_DNA"/>
</dbReference>
<dbReference type="OrthoDB" id="2381902at2"/>
<dbReference type="RefSeq" id="WP_033099501.1">
    <property type="nucleotide sequence ID" value="NZ_JACEIP010000004.1"/>
</dbReference>
<organism evidence="1 2">
    <name type="scientific">Thermoactinomyces daqus</name>
    <dbReference type="NCBI Taxonomy" id="1329516"/>
    <lineage>
        <taxon>Bacteria</taxon>
        <taxon>Bacillati</taxon>
        <taxon>Bacillota</taxon>
        <taxon>Bacilli</taxon>
        <taxon>Bacillales</taxon>
        <taxon>Thermoactinomycetaceae</taxon>
        <taxon>Thermoactinomyces</taxon>
    </lineage>
</organism>
<evidence type="ECO:0000313" key="1">
    <source>
        <dbReference type="EMBL" id="MBA4542118.1"/>
    </source>
</evidence>
<dbReference type="InterPro" id="IPR021415">
    <property type="entry name" value="SAV0927-like"/>
</dbReference>
<gene>
    <name evidence="1" type="ORF">H1164_04290</name>
</gene>
<proteinExistence type="predicted"/>
<reference evidence="1 2" key="1">
    <citation type="submission" date="2020-07" db="EMBL/GenBank/DDBJ databases">
        <authorList>
            <person name="Feng H."/>
        </authorList>
    </citation>
    <scope>NUCLEOTIDE SEQUENCE [LARGE SCALE GENOMIC DNA]</scope>
    <source>
        <strain evidence="2">s-11</strain>
    </source>
</reference>
<keyword evidence="2" id="KW-1185">Reference proteome</keyword>
<evidence type="ECO:0000313" key="2">
    <source>
        <dbReference type="Proteomes" id="UP000530514"/>
    </source>
</evidence>
<protein>
    <submittedName>
        <fullName evidence="1">DUF3055 domain-containing protein</fullName>
    </submittedName>
</protein>
<name>A0A7W1X8L9_9BACL</name>